<sequence length="270" mass="28567">MTAPLDAPYPRPGTPEPPVAWAKEVARLKGKTVFTTQHLVRLLAAFGASEAAQSAVGQAPVKQAAELSAVTVSVDDICDDADLAKAFAAGVPDLALSAAPMPLVQRLVFLALSEGSPASGDLTFRTTAIALSKIAPKTAHQWLALAYRVYNVSGNARGIARADWLAIITQVSEAYHQQLKQLANGGPLGVRMAVTDEVVLSVARRCASSYVDRLFSMHDKTSTGVIPLEAFERWISASPHLCCSLLEFSVMAPLGLGPYGQAFISGGRVR</sequence>
<evidence type="ECO:0008006" key="3">
    <source>
        <dbReference type="Google" id="ProtNLM"/>
    </source>
</evidence>
<evidence type="ECO:0000313" key="2">
    <source>
        <dbReference type="Proteomes" id="UP000664859"/>
    </source>
</evidence>
<proteinExistence type="predicted"/>
<dbReference type="Gene3D" id="1.10.238.10">
    <property type="entry name" value="EF-hand"/>
    <property type="match status" value="1"/>
</dbReference>
<evidence type="ECO:0000313" key="1">
    <source>
        <dbReference type="EMBL" id="KAG5176947.1"/>
    </source>
</evidence>
<reference evidence="1" key="1">
    <citation type="submission" date="2021-02" db="EMBL/GenBank/DDBJ databases">
        <title>First Annotated Genome of the Yellow-green Alga Tribonema minus.</title>
        <authorList>
            <person name="Mahan K.M."/>
        </authorList>
    </citation>
    <scope>NUCLEOTIDE SEQUENCE</scope>
    <source>
        <strain evidence="1">UTEX B ZZ1240</strain>
    </source>
</reference>
<gene>
    <name evidence="1" type="ORF">JKP88DRAFT_249164</name>
</gene>
<dbReference type="EMBL" id="JAFCMP010000531">
    <property type="protein sequence ID" value="KAG5176947.1"/>
    <property type="molecule type" value="Genomic_DNA"/>
</dbReference>
<comment type="caution">
    <text evidence="1">The sequence shown here is derived from an EMBL/GenBank/DDBJ whole genome shotgun (WGS) entry which is preliminary data.</text>
</comment>
<dbReference type="AlphaFoldDB" id="A0A835YNC0"/>
<protein>
    <recommendedName>
        <fullName evidence="3">EF-hand domain-containing protein</fullName>
    </recommendedName>
</protein>
<dbReference type="Proteomes" id="UP000664859">
    <property type="component" value="Unassembled WGS sequence"/>
</dbReference>
<keyword evidence="2" id="KW-1185">Reference proteome</keyword>
<name>A0A835YNC0_9STRA</name>
<organism evidence="1 2">
    <name type="scientific">Tribonema minus</name>
    <dbReference type="NCBI Taxonomy" id="303371"/>
    <lineage>
        <taxon>Eukaryota</taxon>
        <taxon>Sar</taxon>
        <taxon>Stramenopiles</taxon>
        <taxon>Ochrophyta</taxon>
        <taxon>PX clade</taxon>
        <taxon>Xanthophyceae</taxon>
        <taxon>Tribonematales</taxon>
        <taxon>Tribonemataceae</taxon>
        <taxon>Tribonema</taxon>
    </lineage>
</organism>
<accession>A0A835YNC0</accession>